<name>A0A4P7NUT2_PYROR</name>
<sequence length="83" mass="9276">MARRWIAGATDEYVEELKRHEIQEGRNGNDETWTGLLCAHAIPSGLLTDSVSQEYHNHSSARGMIWGMDGAELSGHNLLRLSK</sequence>
<dbReference type="Proteomes" id="UP000294847">
    <property type="component" value="Chromosome 7"/>
</dbReference>
<accession>A0A4P7NUT2</accession>
<proteinExistence type="predicted"/>
<organism evidence="1 2">
    <name type="scientific">Pyricularia oryzae</name>
    <name type="common">Rice blast fungus</name>
    <name type="synonym">Magnaporthe oryzae</name>
    <dbReference type="NCBI Taxonomy" id="318829"/>
    <lineage>
        <taxon>Eukaryota</taxon>
        <taxon>Fungi</taxon>
        <taxon>Dikarya</taxon>
        <taxon>Ascomycota</taxon>
        <taxon>Pezizomycotina</taxon>
        <taxon>Sordariomycetes</taxon>
        <taxon>Sordariomycetidae</taxon>
        <taxon>Magnaporthales</taxon>
        <taxon>Pyriculariaceae</taxon>
        <taxon>Pyricularia</taxon>
    </lineage>
</organism>
<reference evidence="1 2" key="1">
    <citation type="journal article" date="2019" name="Mol. Biol. Evol.">
        <title>Blast fungal genomes show frequent chromosomal changes, gene gains and losses, and effector gene turnover.</title>
        <authorList>
            <person name="Gomez Luciano L.B."/>
            <person name="Jason Tsai I."/>
            <person name="Chuma I."/>
            <person name="Tosa Y."/>
            <person name="Chen Y.H."/>
            <person name="Li J.Y."/>
            <person name="Li M.Y."/>
            <person name="Jade Lu M.Y."/>
            <person name="Nakayashiki H."/>
            <person name="Li W.H."/>
        </authorList>
    </citation>
    <scope>NUCLEOTIDE SEQUENCE [LARGE SCALE GENOMIC DNA]</scope>
    <source>
        <strain evidence="1">MZ5-1-6</strain>
    </source>
</reference>
<protein>
    <submittedName>
        <fullName evidence="1">Uncharacterized protein</fullName>
    </submittedName>
</protein>
<dbReference type="AlphaFoldDB" id="A0A4P7NUT2"/>
<gene>
    <name evidence="1" type="ORF">PoMZ_13320</name>
</gene>
<dbReference type="EMBL" id="CP034210">
    <property type="protein sequence ID" value="QBZ66345.1"/>
    <property type="molecule type" value="Genomic_DNA"/>
</dbReference>
<evidence type="ECO:0000313" key="2">
    <source>
        <dbReference type="Proteomes" id="UP000294847"/>
    </source>
</evidence>
<evidence type="ECO:0000313" key="1">
    <source>
        <dbReference type="EMBL" id="QBZ66345.1"/>
    </source>
</evidence>